<accession>A0AAU9LJT9</accession>
<dbReference type="Proteomes" id="UP001157418">
    <property type="component" value="Unassembled WGS sequence"/>
</dbReference>
<evidence type="ECO:0000256" key="1">
    <source>
        <dbReference type="SAM" id="MobiDB-lite"/>
    </source>
</evidence>
<evidence type="ECO:0000313" key="3">
    <source>
        <dbReference type="Proteomes" id="UP001157418"/>
    </source>
</evidence>
<proteinExistence type="predicted"/>
<reference evidence="2 3" key="1">
    <citation type="submission" date="2022-01" db="EMBL/GenBank/DDBJ databases">
        <authorList>
            <person name="Xiong W."/>
            <person name="Schranz E."/>
        </authorList>
    </citation>
    <scope>NUCLEOTIDE SEQUENCE [LARGE SCALE GENOMIC DNA]</scope>
</reference>
<gene>
    <name evidence="2" type="ORF">LVIROSA_LOCUS1653</name>
</gene>
<comment type="caution">
    <text evidence="2">The sequence shown here is derived from an EMBL/GenBank/DDBJ whole genome shotgun (WGS) entry which is preliminary data.</text>
</comment>
<keyword evidence="3" id="KW-1185">Reference proteome</keyword>
<feature type="compositionally biased region" description="Basic residues" evidence="1">
    <location>
        <begin position="10"/>
        <end position="24"/>
    </location>
</feature>
<dbReference type="EMBL" id="CAKMRJ010000001">
    <property type="protein sequence ID" value="CAH1413701.1"/>
    <property type="molecule type" value="Genomic_DNA"/>
</dbReference>
<sequence length="66" mass="7379">MELPLSRCALSKKKKSSGAKRQKSIRAPGARNSSSSCRYFLCRQLLRASREKDLEVGTGKGEKQKH</sequence>
<dbReference type="AlphaFoldDB" id="A0AAU9LJT9"/>
<feature type="region of interest" description="Disordered" evidence="1">
    <location>
        <begin position="1"/>
        <end position="35"/>
    </location>
</feature>
<name>A0AAU9LJT9_9ASTR</name>
<organism evidence="2 3">
    <name type="scientific">Lactuca virosa</name>
    <dbReference type="NCBI Taxonomy" id="75947"/>
    <lineage>
        <taxon>Eukaryota</taxon>
        <taxon>Viridiplantae</taxon>
        <taxon>Streptophyta</taxon>
        <taxon>Embryophyta</taxon>
        <taxon>Tracheophyta</taxon>
        <taxon>Spermatophyta</taxon>
        <taxon>Magnoliopsida</taxon>
        <taxon>eudicotyledons</taxon>
        <taxon>Gunneridae</taxon>
        <taxon>Pentapetalae</taxon>
        <taxon>asterids</taxon>
        <taxon>campanulids</taxon>
        <taxon>Asterales</taxon>
        <taxon>Asteraceae</taxon>
        <taxon>Cichorioideae</taxon>
        <taxon>Cichorieae</taxon>
        <taxon>Lactucinae</taxon>
        <taxon>Lactuca</taxon>
    </lineage>
</organism>
<protein>
    <submittedName>
        <fullName evidence="2">Uncharacterized protein</fullName>
    </submittedName>
</protein>
<evidence type="ECO:0000313" key="2">
    <source>
        <dbReference type="EMBL" id="CAH1413701.1"/>
    </source>
</evidence>